<protein>
    <submittedName>
        <fullName evidence="2">Uncharacterized protein</fullName>
    </submittedName>
</protein>
<evidence type="ECO:0000313" key="3">
    <source>
        <dbReference type="Proteomes" id="UP000799291"/>
    </source>
</evidence>
<gene>
    <name evidence="2" type="ORF">K458DRAFT_379961</name>
</gene>
<dbReference type="OrthoDB" id="4764735at2759"/>
<reference evidence="2" key="1">
    <citation type="journal article" date="2020" name="Stud. Mycol.">
        <title>101 Dothideomycetes genomes: a test case for predicting lifestyles and emergence of pathogens.</title>
        <authorList>
            <person name="Haridas S."/>
            <person name="Albert R."/>
            <person name="Binder M."/>
            <person name="Bloem J."/>
            <person name="Labutti K."/>
            <person name="Salamov A."/>
            <person name="Andreopoulos B."/>
            <person name="Baker S."/>
            <person name="Barry K."/>
            <person name="Bills G."/>
            <person name="Bluhm B."/>
            <person name="Cannon C."/>
            <person name="Castanera R."/>
            <person name="Culley D."/>
            <person name="Daum C."/>
            <person name="Ezra D."/>
            <person name="Gonzalez J."/>
            <person name="Henrissat B."/>
            <person name="Kuo A."/>
            <person name="Liang C."/>
            <person name="Lipzen A."/>
            <person name="Lutzoni F."/>
            <person name="Magnuson J."/>
            <person name="Mondo S."/>
            <person name="Nolan M."/>
            <person name="Ohm R."/>
            <person name="Pangilinan J."/>
            <person name="Park H.-J."/>
            <person name="Ramirez L."/>
            <person name="Alfaro M."/>
            <person name="Sun H."/>
            <person name="Tritt A."/>
            <person name="Yoshinaga Y."/>
            <person name="Zwiers L.-H."/>
            <person name="Turgeon B."/>
            <person name="Goodwin S."/>
            <person name="Spatafora J."/>
            <person name="Crous P."/>
            <person name="Grigoriev I."/>
        </authorList>
    </citation>
    <scope>NUCLEOTIDE SEQUENCE</scope>
    <source>
        <strain evidence="2">CBS 122367</strain>
    </source>
</reference>
<dbReference type="EMBL" id="MU005635">
    <property type="protein sequence ID" value="KAF2676406.1"/>
    <property type="molecule type" value="Genomic_DNA"/>
</dbReference>
<keyword evidence="3" id="KW-1185">Reference proteome</keyword>
<dbReference type="AlphaFoldDB" id="A0A6G1IDW8"/>
<feature type="compositionally biased region" description="Polar residues" evidence="1">
    <location>
        <begin position="314"/>
        <end position="333"/>
    </location>
</feature>
<proteinExistence type="predicted"/>
<name>A0A6G1IDW8_9PLEO</name>
<organism evidence="2 3">
    <name type="scientific">Lentithecium fluviatile CBS 122367</name>
    <dbReference type="NCBI Taxonomy" id="1168545"/>
    <lineage>
        <taxon>Eukaryota</taxon>
        <taxon>Fungi</taxon>
        <taxon>Dikarya</taxon>
        <taxon>Ascomycota</taxon>
        <taxon>Pezizomycotina</taxon>
        <taxon>Dothideomycetes</taxon>
        <taxon>Pleosporomycetidae</taxon>
        <taxon>Pleosporales</taxon>
        <taxon>Massarineae</taxon>
        <taxon>Lentitheciaceae</taxon>
        <taxon>Lentithecium</taxon>
    </lineage>
</organism>
<accession>A0A6G1IDW8</accession>
<dbReference type="Proteomes" id="UP000799291">
    <property type="component" value="Unassembled WGS sequence"/>
</dbReference>
<feature type="region of interest" description="Disordered" evidence="1">
    <location>
        <begin position="245"/>
        <end position="266"/>
    </location>
</feature>
<evidence type="ECO:0000313" key="2">
    <source>
        <dbReference type="EMBL" id="KAF2676406.1"/>
    </source>
</evidence>
<sequence length="435" mass="48157">MSGTWSSTSFFSFGPDDSFISKNFEGLRYRNLPASLYDLIIGGSVLDVYWASLGLVADSWILSFKDASGKSNLGWGAAIPRRLQNVLAKLTPSLHFRSFLGPDGSFIAWDPTLIRWANLPPSLEDSIQAWLTPSGWKAGPPRMVSWGEQDAFFALSEYGDVVYRLGPRGQEDGEWPIWKETIEEWRGEAGFLWSELAYISLDPTTPDQFIAIRNDGTWAGSIDATNEDALSAFAQNFFHLTKARTHPKSNPHPQTSSFHNGLPTLPDAPPDPATQALYEKWATDTASLLASALVATHSSPSPGPKRAPKKLQIRNPSSASTPTNGAIPSSANSVPTGKLLTGFPYLPPAVTTCRMPTCTLVKTDAEGLRACKHDVERLLRASGLYSYEWLRQERIRWHPDRFGRLCEVGWREEGRRLAEEMFKAVDILIGEVRGM</sequence>
<feature type="region of interest" description="Disordered" evidence="1">
    <location>
        <begin position="296"/>
        <end position="333"/>
    </location>
</feature>
<evidence type="ECO:0000256" key="1">
    <source>
        <dbReference type="SAM" id="MobiDB-lite"/>
    </source>
</evidence>